<feature type="transmembrane region" description="Helical" evidence="3">
    <location>
        <begin position="897"/>
        <end position="915"/>
    </location>
</feature>
<feature type="transmembrane region" description="Helical" evidence="3">
    <location>
        <begin position="56"/>
        <end position="79"/>
    </location>
</feature>
<dbReference type="InterPro" id="IPR042100">
    <property type="entry name" value="Bug_dom1"/>
</dbReference>
<proteinExistence type="inferred from homology"/>
<feature type="transmembrane region" description="Helical" evidence="3">
    <location>
        <begin position="388"/>
        <end position="406"/>
    </location>
</feature>
<keyword evidence="3" id="KW-0472">Membrane</keyword>
<organism evidence="5 6">
    <name type="scientific">Gimesia chilikensis</name>
    <dbReference type="NCBI Taxonomy" id="2605989"/>
    <lineage>
        <taxon>Bacteria</taxon>
        <taxon>Pseudomonadati</taxon>
        <taxon>Planctomycetota</taxon>
        <taxon>Planctomycetia</taxon>
        <taxon>Planctomycetales</taxon>
        <taxon>Planctomycetaceae</taxon>
        <taxon>Gimesia</taxon>
    </lineage>
</organism>
<keyword evidence="3" id="KW-1133">Transmembrane helix</keyword>
<dbReference type="Pfam" id="PF03401">
    <property type="entry name" value="TctC"/>
    <property type="match status" value="1"/>
</dbReference>
<dbReference type="PANTHER" id="PTHR35342">
    <property type="entry name" value="TRICARBOXYLIC TRANSPORT PROTEIN"/>
    <property type="match status" value="1"/>
</dbReference>
<feature type="transmembrane region" description="Helical" evidence="3">
    <location>
        <begin position="861"/>
        <end position="885"/>
    </location>
</feature>
<dbReference type="OrthoDB" id="9781349at2"/>
<keyword evidence="6" id="KW-1185">Reference proteome</keyword>
<feature type="transmembrane region" description="Helical" evidence="3">
    <location>
        <begin position="921"/>
        <end position="941"/>
    </location>
</feature>
<evidence type="ECO:0000313" key="5">
    <source>
        <dbReference type="EMBL" id="QDT23436.1"/>
    </source>
</evidence>
<gene>
    <name evidence="5" type="ORF">HG66A1_52530</name>
</gene>
<feature type="transmembrane region" description="Helical" evidence="3">
    <location>
        <begin position="144"/>
        <end position="163"/>
    </location>
</feature>
<accession>A0A517PVN6</accession>
<dbReference type="Pfam" id="PF01970">
    <property type="entry name" value="TctA"/>
    <property type="match status" value="1"/>
</dbReference>
<evidence type="ECO:0000313" key="6">
    <source>
        <dbReference type="Proteomes" id="UP000320421"/>
    </source>
</evidence>
<protein>
    <submittedName>
        <fullName evidence="5">Tripartite tricarboxylate transporter TctA family protein</fullName>
    </submittedName>
</protein>
<feature type="transmembrane region" description="Helical" evidence="3">
    <location>
        <begin position="360"/>
        <end position="382"/>
    </location>
</feature>
<feature type="domain" description="DUF112" evidence="4">
    <location>
        <begin position="17"/>
        <end position="436"/>
    </location>
</feature>
<dbReference type="Gene3D" id="3.40.190.10">
    <property type="entry name" value="Periplasmic binding protein-like II"/>
    <property type="match status" value="1"/>
</dbReference>
<dbReference type="InterPro" id="IPR005064">
    <property type="entry name" value="BUG"/>
</dbReference>
<dbReference type="AlphaFoldDB" id="A0A517PVN6"/>
<feature type="transmembrane region" description="Helical" evidence="3">
    <location>
        <begin position="464"/>
        <end position="484"/>
    </location>
</feature>
<evidence type="ECO:0000256" key="2">
    <source>
        <dbReference type="SAM" id="MobiDB-lite"/>
    </source>
</evidence>
<dbReference type="PANTHER" id="PTHR35342:SF5">
    <property type="entry name" value="TRICARBOXYLIC TRANSPORT PROTEIN"/>
    <property type="match status" value="1"/>
</dbReference>
<keyword evidence="3" id="KW-0812">Transmembrane</keyword>
<reference evidence="5 6" key="1">
    <citation type="submission" date="2019-02" db="EMBL/GenBank/DDBJ databases">
        <title>Deep-cultivation of Planctomycetes and their phenomic and genomic characterization uncovers novel biology.</title>
        <authorList>
            <person name="Wiegand S."/>
            <person name="Jogler M."/>
            <person name="Boedeker C."/>
            <person name="Pinto D."/>
            <person name="Vollmers J."/>
            <person name="Rivas-Marin E."/>
            <person name="Kohn T."/>
            <person name="Peeters S.H."/>
            <person name="Heuer A."/>
            <person name="Rast P."/>
            <person name="Oberbeckmann S."/>
            <person name="Bunk B."/>
            <person name="Jeske O."/>
            <person name="Meyerdierks A."/>
            <person name="Storesund J.E."/>
            <person name="Kallscheuer N."/>
            <person name="Luecker S."/>
            <person name="Lage O.M."/>
            <person name="Pohl T."/>
            <person name="Merkel B.J."/>
            <person name="Hornburger P."/>
            <person name="Mueller R.-W."/>
            <person name="Bruemmer F."/>
            <person name="Labrenz M."/>
            <person name="Spormann A.M."/>
            <person name="Op den Camp H."/>
            <person name="Overmann J."/>
            <person name="Amann R."/>
            <person name="Jetten M.S.M."/>
            <person name="Mascher T."/>
            <person name="Medema M.H."/>
            <person name="Devos D.P."/>
            <person name="Kaster A.-K."/>
            <person name="Ovreas L."/>
            <person name="Rohde M."/>
            <person name="Galperin M.Y."/>
            <person name="Jogler C."/>
        </authorList>
    </citation>
    <scope>NUCLEOTIDE SEQUENCE [LARGE SCALE GENOMIC DNA]</scope>
    <source>
        <strain evidence="5 6">HG66A1</strain>
    </source>
</reference>
<feature type="transmembrane region" description="Helical" evidence="3">
    <location>
        <begin position="534"/>
        <end position="554"/>
    </location>
</feature>
<evidence type="ECO:0000256" key="3">
    <source>
        <dbReference type="SAM" id="Phobius"/>
    </source>
</evidence>
<dbReference type="CDD" id="cd07012">
    <property type="entry name" value="PBP2_Bug_TTT"/>
    <property type="match status" value="1"/>
</dbReference>
<dbReference type="Proteomes" id="UP000320421">
    <property type="component" value="Chromosome"/>
</dbReference>
<feature type="transmembrane region" description="Helical" evidence="3">
    <location>
        <begin position="256"/>
        <end position="280"/>
    </location>
</feature>
<dbReference type="EMBL" id="CP036266">
    <property type="protein sequence ID" value="QDT23436.1"/>
    <property type="molecule type" value="Genomic_DNA"/>
</dbReference>
<evidence type="ECO:0000256" key="1">
    <source>
        <dbReference type="ARBA" id="ARBA00006987"/>
    </source>
</evidence>
<feature type="transmembrane region" description="Helical" evidence="3">
    <location>
        <begin position="948"/>
        <end position="972"/>
    </location>
</feature>
<dbReference type="SUPFAM" id="SSF53850">
    <property type="entry name" value="Periplasmic binding protein-like II"/>
    <property type="match status" value="1"/>
</dbReference>
<feature type="transmembrane region" description="Helical" evidence="3">
    <location>
        <begin position="199"/>
        <end position="217"/>
    </location>
</feature>
<feature type="transmembrane region" description="Helical" evidence="3">
    <location>
        <begin position="111"/>
        <end position="132"/>
    </location>
</feature>
<dbReference type="RefSeq" id="WP_145190849.1">
    <property type="nucleotide sequence ID" value="NZ_CP036266.1"/>
</dbReference>
<feature type="region of interest" description="Disordered" evidence="2">
    <location>
        <begin position="495"/>
        <end position="520"/>
    </location>
</feature>
<dbReference type="InterPro" id="IPR002823">
    <property type="entry name" value="DUF112_TM"/>
</dbReference>
<evidence type="ECO:0000259" key="4">
    <source>
        <dbReference type="Pfam" id="PF01970"/>
    </source>
</evidence>
<dbReference type="Gene3D" id="3.40.190.150">
    <property type="entry name" value="Bordetella uptake gene, domain 1"/>
    <property type="match status" value="1"/>
</dbReference>
<feature type="transmembrane region" description="Helical" evidence="3">
    <location>
        <begin position="20"/>
        <end position="44"/>
    </location>
</feature>
<name>A0A517PVN6_9PLAN</name>
<feature type="transmembrane region" description="Helical" evidence="3">
    <location>
        <begin position="312"/>
        <end position="339"/>
    </location>
</feature>
<comment type="similarity">
    <text evidence="1">Belongs to the UPF0065 (bug) family.</text>
</comment>
<sequence>MDAIQNTIVQLSSPLSLTLIVVGTSLGIFVGAIPGLTGAMLIALTLPLTFTLDPQLAMTLLVSMYVGSISGGLITGTLLRMPGTPASVMTTLDGYPMTQQGQPGRALGLGIYASLVGGLISCVFLISLSAPIARWSTQLGPFEYFSLVMMALVLIATIDGASLSRSLFSGTLGILAAMPGISAATGEVRLTFGFTPLNAGFKLLPVLIGLFAINQVLRDIANIDQNVPRVSVTHRGLWLTFADWKNQWVNMLRSSLIGTFIGILPGIGANIGSIAAYSAARNSSKTPEQFGSGSAEGIIASEAANNATVGGALIPLVAMGIPGSVIDAILLGALVLHGLQPGPRLFSEHPELVHTIMGTYFLANLVMFAVMIASVGFLAKLVRFPRPYLLPIILTFCIAGAFALSNRMFDVWVMLGFGLLGLVLERNRIPLAPFVIGFVLGPIAEENLSAGLMSSQGNWLPIVTRPISLLFVVISALLLFVPLVRQFRKKRNGKQATLKDNTAEEASSIPASETENETGEHTSHSVWSRFGLPVWHTTAVLAIMGMLVFLYSGFFTNQQGLTPFPQRPIQAVVPFSAGGGTDLFARIIQKSITEDQLLKQPVVIINQPGGSGTIGSRYVKQARPNGYRILCNHEGIITSKYSGKVNFGPEAFEPIAQTGEINLVVAVQKNAPYKNLAELLHDSERHPGEVQFGTNFGALAHFAAKKIEQASGGEYFNYVQSGDGQKRYTMLIGGHIDATIFSLAEFLSYQGDGQIRALAVLSDKRQSALPEVATAREQQIDAVVGNSFYWWAPEGTPQERIDLLADVLEQAMQSDSVQKSLQALSIEPVFYRGEKLDEHISQSEKKFSELVSGSTVRLPDFPFYIILATLFLMSIIVVQGIFLSPTPSVNSPSSSKPRIWLAVCCFVLLCCYVLVLEQSWLNYWLATALMIAVTGGTMAKWKPSYLPVLIELALLTGLGTEIVFTSVFSVVLP</sequence>